<sequence length="78" mass="8497">MKPIRFETLLYTVGALLVIAGAVVRIGHLSSAATGFTLLIGGFLLGSVGQLLTFRRTRQLQARNRELEAKLANSQRKS</sequence>
<evidence type="ECO:0000313" key="2">
    <source>
        <dbReference type="EMBL" id="SHJ83912.1"/>
    </source>
</evidence>
<name>A0A1M6MKA7_9BACT</name>
<dbReference type="STRING" id="1121955.SAMN02745146_0312"/>
<dbReference type="EMBL" id="FQYN01000013">
    <property type="protein sequence ID" value="SHJ83912.1"/>
    <property type="molecule type" value="Genomic_DNA"/>
</dbReference>
<feature type="transmembrane region" description="Helical" evidence="1">
    <location>
        <begin position="33"/>
        <end position="54"/>
    </location>
</feature>
<organism evidence="2 3">
    <name type="scientific">Hymenobacter daecheongensis DSM 21074</name>
    <dbReference type="NCBI Taxonomy" id="1121955"/>
    <lineage>
        <taxon>Bacteria</taxon>
        <taxon>Pseudomonadati</taxon>
        <taxon>Bacteroidota</taxon>
        <taxon>Cytophagia</taxon>
        <taxon>Cytophagales</taxon>
        <taxon>Hymenobacteraceae</taxon>
        <taxon>Hymenobacter</taxon>
    </lineage>
</organism>
<dbReference type="OrthoDB" id="9964831at2"/>
<keyword evidence="1" id="KW-0812">Transmembrane</keyword>
<evidence type="ECO:0000256" key="1">
    <source>
        <dbReference type="SAM" id="Phobius"/>
    </source>
</evidence>
<protein>
    <submittedName>
        <fullName evidence="2">Uncharacterized protein</fullName>
    </submittedName>
</protein>
<feature type="transmembrane region" description="Helical" evidence="1">
    <location>
        <begin position="9"/>
        <end position="27"/>
    </location>
</feature>
<dbReference type="Proteomes" id="UP000184418">
    <property type="component" value="Unassembled WGS sequence"/>
</dbReference>
<reference evidence="2 3" key="1">
    <citation type="submission" date="2016-11" db="EMBL/GenBank/DDBJ databases">
        <authorList>
            <person name="Jaros S."/>
            <person name="Januszkiewicz K."/>
            <person name="Wedrychowicz H."/>
        </authorList>
    </citation>
    <scope>NUCLEOTIDE SEQUENCE [LARGE SCALE GENOMIC DNA]</scope>
    <source>
        <strain evidence="2 3">DSM 21074</strain>
    </source>
</reference>
<gene>
    <name evidence="2" type="ORF">SAMN02745146_0312</name>
</gene>
<keyword evidence="3" id="KW-1185">Reference proteome</keyword>
<evidence type="ECO:0000313" key="3">
    <source>
        <dbReference type="Proteomes" id="UP000184418"/>
    </source>
</evidence>
<accession>A0A1M6MKA7</accession>
<keyword evidence="1" id="KW-1133">Transmembrane helix</keyword>
<keyword evidence="1" id="KW-0472">Membrane</keyword>
<dbReference type="RefSeq" id="WP_073112699.1">
    <property type="nucleotide sequence ID" value="NZ_FQYN01000013.1"/>
</dbReference>
<dbReference type="AlphaFoldDB" id="A0A1M6MKA7"/>
<proteinExistence type="predicted"/>